<evidence type="ECO:0000313" key="4">
    <source>
        <dbReference type="Proteomes" id="UP000886885"/>
    </source>
</evidence>
<dbReference type="PANTHER" id="PTHR43228">
    <property type="entry name" value="TWO-COMPONENT RESPONSE REGULATOR"/>
    <property type="match status" value="1"/>
</dbReference>
<feature type="modified residue" description="4-aspartylphosphate" evidence="1">
    <location>
        <position position="186"/>
    </location>
</feature>
<dbReference type="InterPro" id="IPR001789">
    <property type="entry name" value="Sig_transdc_resp-reg_receiver"/>
</dbReference>
<evidence type="ECO:0000256" key="1">
    <source>
        <dbReference type="PROSITE-ProRule" id="PRU00169"/>
    </source>
</evidence>
<dbReference type="PANTHER" id="PTHR43228:SF19">
    <property type="entry name" value="RESPONSE REGULATOR RECEIVER DOMAIN PROTEIN"/>
    <property type="match status" value="1"/>
</dbReference>
<keyword evidence="1" id="KW-0597">Phosphoprotein</keyword>
<proteinExistence type="predicted"/>
<dbReference type="Proteomes" id="UP000886885">
    <property type="component" value="Chromosome 1A"/>
</dbReference>
<dbReference type="OrthoDB" id="1382039at2759"/>
<gene>
    <name evidence="3" type="ORF">POTOM_000441</name>
</gene>
<organism evidence="3 4">
    <name type="scientific">Populus tomentosa</name>
    <name type="common">Chinese white poplar</name>
    <dbReference type="NCBI Taxonomy" id="118781"/>
    <lineage>
        <taxon>Eukaryota</taxon>
        <taxon>Viridiplantae</taxon>
        <taxon>Streptophyta</taxon>
        <taxon>Embryophyta</taxon>
        <taxon>Tracheophyta</taxon>
        <taxon>Spermatophyta</taxon>
        <taxon>Magnoliopsida</taxon>
        <taxon>eudicotyledons</taxon>
        <taxon>Gunneridae</taxon>
        <taxon>Pentapetalae</taxon>
        <taxon>rosids</taxon>
        <taxon>fabids</taxon>
        <taxon>Malpighiales</taxon>
        <taxon>Salicaceae</taxon>
        <taxon>Saliceae</taxon>
        <taxon>Populus</taxon>
    </lineage>
</organism>
<evidence type="ECO:0000259" key="2">
    <source>
        <dbReference type="PROSITE" id="PS50110"/>
    </source>
</evidence>
<reference evidence="3" key="1">
    <citation type="journal article" date="2020" name="bioRxiv">
        <title>Hybrid origin of Populus tomentosa Carr. identified through genome sequencing and phylogenomic analysis.</title>
        <authorList>
            <person name="An X."/>
            <person name="Gao K."/>
            <person name="Chen Z."/>
            <person name="Li J."/>
            <person name="Yang X."/>
            <person name="Yang X."/>
            <person name="Zhou J."/>
            <person name="Guo T."/>
            <person name="Zhao T."/>
            <person name="Huang S."/>
            <person name="Miao D."/>
            <person name="Khan W.U."/>
            <person name="Rao P."/>
            <person name="Ye M."/>
            <person name="Lei B."/>
            <person name="Liao W."/>
            <person name="Wang J."/>
            <person name="Ji L."/>
            <person name="Li Y."/>
            <person name="Guo B."/>
            <person name="Mustafa N.S."/>
            <person name="Li S."/>
            <person name="Yun Q."/>
            <person name="Keller S.R."/>
            <person name="Mao J."/>
            <person name="Zhang R."/>
            <person name="Strauss S.H."/>
        </authorList>
    </citation>
    <scope>NUCLEOTIDE SEQUENCE</scope>
    <source>
        <strain evidence="3">GM15</strain>
        <tissue evidence="3">Leaf</tissue>
    </source>
</reference>
<sequence>MADEDHNKKYVESETAILEIMKSWLRHCIDDEDSEQRGRELEKRIGQLKKGEEETENILSELEMYDEQSFAGQRNIKEVIDMINYLVLWLKKKIIDCDKFLKEYVLKTLNKKRSGVAEGSDSSTVMKNFSVLVVEDDSYLRNLYRRLLKVFGFLNDFQMKVEMAANGKEAVDVLRGGVSLNLIIMDMDRSTCAPEEIRELRALGVESNIIGYTSSTAEAPHQ</sequence>
<dbReference type="AlphaFoldDB" id="A0A8X8AN00"/>
<dbReference type="EMBL" id="JAAWWB010000001">
    <property type="protein sequence ID" value="KAG6791324.1"/>
    <property type="molecule type" value="Genomic_DNA"/>
</dbReference>
<dbReference type="GO" id="GO:0000160">
    <property type="term" value="P:phosphorelay signal transduction system"/>
    <property type="evidence" value="ECO:0007669"/>
    <property type="project" value="InterPro"/>
</dbReference>
<dbReference type="PROSITE" id="PS50110">
    <property type="entry name" value="RESPONSE_REGULATORY"/>
    <property type="match status" value="1"/>
</dbReference>
<comment type="caution">
    <text evidence="3">The sequence shown here is derived from an EMBL/GenBank/DDBJ whole genome shotgun (WGS) entry which is preliminary data.</text>
</comment>
<feature type="domain" description="Response regulatory" evidence="2">
    <location>
        <begin position="130"/>
        <end position="222"/>
    </location>
</feature>
<dbReference type="InterPro" id="IPR052048">
    <property type="entry name" value="ST_Response_Regulator"/>
</dbReference>
<evidence type="ECO:0000313" key="3">
    <source>
        <dbReference type="EMBL" id="KAG6791324.1"/>
    </source>
</evidence>
<keyword evidence="4" id="KW-1185">Reference proteome</keyword>
<name>A0A8X8AN00_POPTO</name>
<accession>A0A8X8AN00</accession>
<protein>
    <recommendedName>
        <fullName evidence="2">Response regulatory domain-containing protein</fullName>
    </recommendedName>
</protein>